<feature type="compositionally biased region" description="Polar residues" evidence="1">
    <location>
        <begin position="916"/>
        <end position="940"/>
    </location>
</feature>
<gene>
    <name evidence="2" type="ORF">Hamer_G016072</name>
</gene>
<feature type="region of interest" description="Disordered" evidence="1">
    <location>
        <begin position="364"/>
        <end position="398"/>
    </location>
</feature>
<feature type="region of interest" description="Disordered" evidence="1">
    <location>
        <begin position="665"/>
        <end position="696"/>
    </location>
</feature>
<sequence length="1040" mass="115107">MLTTHVVLLDNNQREYVAPLQVVTSWSGWSLTEASGSGTSTARQYNVSVPSVDSLQYPCSVYNCVWVTKKMISKESYGKHGQYGGVIRSPRELNNNNEIGRGSSVITVDENGHLSHQNQFLTYSVPLQPTSHSLEYPIASSPLVDISTPSSAYSSLLSLRSSSITASPTATLNPDSSFYAKTSSSITFSPSFPYYPSVYPSSSSNWFIRRHQRSSSLSPYLSHFLSLNTERPSSSVVQPSLLDLSQRDYTTQSSPDTHQALKRTPFTYSDLPIDDDSAFIPSIDPVVSFLTESPLRSAVSSSPSVTSHPISVRSPPSESSHAPLSFPYAPLSSGVSYPFHLLNISSLSDIPHLLAFTSFPSQFPRLPTEQEEDQENFKTSETNAGSSEDHDPSPPTVTDQDLVARLAHLFRHIKTTQNTERVMMKESKTNISTDTLRGIHANDSQLPNPNSQGEANHTGYSSLLEGTEWLKFIKRYFTPRDTQMKTGGRPEEDMEEVDKQSNLASKLAKIKHDSGEEGDAQQDTLTFSQFDTMISKLTGKPLSQPPEQKYVDRIMRKSMMVEDSEDVRSARARDSWVAAEINMGSMGVLTLDIGDYLNKEIYLDVDINKSLHSKGNTAFSSTNQNRPGASEDEGNQTNITTGADDALNWMKVDILKRLGSDLSPGKVTNLFSPPDTTSSNTNARLREKSAPHSDDHSTPFDIHIRFSSPMKRNSLLKLSNILRMNSSIANGQDPRNPLIHLNIASGMEPQNTNASNNSPLSSLSQAYYYFHRPGQQGVADDRHQLDFPRGNESPNNHQDRGQAAVNKTQDDPINSTGLSKLIPVLDLISNNETMSALDTGNKVERFLETAISFWDSFMKQTESDSFDDLQRPPLPSTRLTAPGERYTDTQETNVNPLERFTKPLEKFLQPFIHQQRSRVSLQTTENRPTETSMNMNSSFSHPPGPQDFGSVSPYLLPPMNPSSFSLEDQPSPHTGDQPSLHTGGPAVTTHWRTSRHHTLEDQPSPHTGGPAVTTHWRTSRHHTLEDQPSPHTGGPAVTTH</sequence>
<feature type="region of interest" description="Disordered" evidence="1">
    <location>
        <begin position="864"/>
        <end position="889"/>
    </location>
</feature>
<feature type="compositionally biased region" description="Polar residues" evidence="1">
    <location>
        <begin position="613"/>
        <end position="627"/>
    </location>
</feature>
<name>A0A8J5MLD3_HOMAM</name>
<feature type="region of interest" description="Disordered" evidence="1">
    <location>
        <begin position="439"/>
        <end position="458"/>
    </location>
</feature>
<feature type="region of interest" description="Disordered" evidence="1">
    <location>
        <begin position="1020"/>
        <end position="1040"/>
    </location>
</feature>
<feature type="compositionally biased region" description="Polar residues" evidence="1">
    <location>
        <begin position="669"/>
        <end position="683"/>
    </location>
</feature>
<feature type="region of interest" description="Disordered" evidence="1">
    <location>
        <begin position="481"/>
        <end position="501"/>
    </location>
</feature>
<dbReference type="AlphaFoldDB" id="A0A8J5MLD3"/>
<feature type="region of interest" description="Disordered" evidence="1">
    <location>
        <begin position="298"/>
        <end position="322"/>
    </location>
</feature>
<feature type="region of interest" description="Disordered" evidence="1">
    <location>
        <begin position="613"/>
        <end position="641"/>
    </location>
</feature>
<feature type="region of interest" description="Disordered" evidence="1">
    <location>
        <begin position="995"/>
        <end position="1014"/>
    </location>
</feature>
<evidence type="ECO:0000256" key="1">
    <source>
        <dbReference type="SAM" id="MobiDB-lite"/>
    </source>
</evidence>
<organism evidence="2 3">
    <name type="scientific">Homarus americanus</name>
    <name type="common">American lobster</name>
    <dbReference type="NCBI Taxonomy" id="6706"/>
    <lineage>
        <taxon>Eukaryota</taxon>
        <taxon>Metazoa</taxon>
        <taxon>Ecdysozoa</taxon>
        <taxon>Arthropoda</taxon>
        <taxon>Crustacea</taxon>
        <taxon>Multicrustacea</taxon>
        <taxon>Malacostraca</taxon>
        <taxon>Eumalacostraca</taxon>
        <taxon>Eucarida</taxon>
        <taxon>Decapoda</taxon>
        <taxon>Pleocyemata</taxon>
        <taxon>Astacidea</taxon>
        <taxon>Nephropoidea</taxon>
        <taxon>Nephropidae</taxon>
        <taxon>Homarus</taxon>
    </lineage>
</organism>
<feature type="compositionally biased region" description="Polar residues" evidence="1">
    <location>
        <begin position="442"/>
        <end position="458"/>
    </location>
</feature>
<comment type="caution">
    <text evidence="2">The sequence shown here is derived from an EMBL/GenBank/DDBJ whole genome shotgun (WGS) entry which is preliminary data.</text>
</comment>
<feature type="compositionally biased region" description="Polar residues" evidence="1">
    <location>
        <begin position="377"/>
        <end position="386"/>
    </location>
</feature>
<feature type="region of interest" description="Disordered" evidence="1">
    <location>
        <begin position="778"/>
        <end position="816"/>
    </location>
</feature>
<dbReference type="EMBL" id="JAHLQT010041065">
    <property type="protein sequence ID" value="KAG7155689.1"/>
    <property type="molecule type" value="Genomic_DNA"/>
</dbReference>
<evidence type="ECO:0000313" key="2">
    <source>
        <dbReference type="EMBL" id="KAG7155689.1"/>
    </source>
</evidence>
<feature type="compositionally biased region" description="Basic and acidic residues" evidence="1">
    <location>
        <begin position="684"/>
        <end position="696"/>
    </location>
</feature>
<evidence type="ECO:0000313" key="3">
    <source>
        <dbReference type="Proteomes" id="UP000747542"/>
    </source>
</evidence>
<protein>
    <submittedName>
        <fullName evidence="2">Uncharacterized protein</fullName>
    </submittedName>
</protein>
<keyword evidence="3" id="KW-1185">Reference proteome</keyword>
<feature type="compositionally biased region" description="Polar residues" evidence="1">
    <location>
        <begin position="961"/>
        <end position="980"/>
    </location>
</feature>
<dbReference type="Proteomes" id="UP000747542">
    <property type="component" value="Unassembled WGS sequence"/>
</dbReference>
<feature type="compositionally biased region" description="Polar residues" evidence="1">
    <location>
        <begin position="805"/>
        <end position="816"/>
    </location>
</feature>
<proteinExistence type="predicted"/>
<accession>A0A8J5MLD3</accession>
<feature type="region of interest" description="Disordered" evidence="1">
    <location>
        <begin position="916"/>
        <end position="988"/>
    </location>
</feature>
<reference evidence="2" key="1">
    <citation type="journal article" date="2021" name="Sci. Adv.">
        <title>The American lobster genome reveals insights on longevity, neural, and immune adaptations.</title>
        <authorList>
            <person name="Polinski J.M."/>
            <person name="Zimin A.V."/>
            <person name="Clark K.F."/>
            <person name="Kohn A.B."/>
            <person name="Sadowski N."/>
            <person name="Timp W."/>
            <person name="Ptitsyn A."/>
            <person name="Khanna P."/>
            <person name="Romanova D.Y."/>
            <person name="Williams P."/>
            <person name="Greenwood S.J."/>
            <person name="Moroz L.L."/>
            <person name="Walt D.R."/>
            <person name="Bodnar A.G."/>
        </authorList>
    </citation>
    <scope>NUCLEOTIDE SEQUENCE</scope>
    <source>
        <strain evidence="2">GMGI-L3</strain>
    </source>
</reference>
<feature type="compositionally biased region" description="Low complexity" evidence="1">
    <location>
        <begin position="298"/>
        <end position="312"/>
    </location>
</feature>